<feature type="compositionally biased region" description="Polar residues" evidence="1">
    <location>
        <begin position="152"/>
        <end position="167"/>
    </location>
</feature>
<feature type="compositionally biased region" description="Basic and acidic residues" evidence="1">
    <location>
        <begin position="180"/>
        <end position="195"/>
    </location>
</feature>
<protein>
    <submittedName>
        <fullName evidence="2">Uncharacterized protein</fullName>
    </submittedName>
</protein>
<dbReference type="Proteomes" id="UP000799766">
    <property type="component" value="Unassembled WGS sequence"/>
</dbReference>
<evidence type="ECO:0000256" key="1">
    <source>
        <dbReference type="SAM" id="MobiDB-lite"/>
    </source>
</evidence>
<organism evidence="2 3">
    <name type="scientific">Lineolata rhizophorae</name>
    <dbReference type="NCBI Taxonomy" id="578093"/>
    <lineage>
        <taxon>Eukaryota</taxon>
        <taxon>Fungi</taxon>
        <taxon>Dikarya</taxon>
        <taxon>Ascomycota</taxon>
        <taxon>Pezizomycotina</taxon>
        <taxon>Dothideomycetes</taxon>
        <taxon>Dothideomycetes incertae sedis</taxon>
        <taxon>Lineolatales</taxon>
        <taxon>Lineolataceae</taxon>
        <taxon>Lineolata</taxon>
    </lineage>
</organism>
<feature type="region of interest" description="Disordered" evidence="1">
    <location>
        <begin position="42"/>
        <end position="195"/>
    </location>
</feature>
<reference evidence="2" key="1">
    <citation type="journal article" date="2020" name="Stud. Mycol.">
        <title>101 Dothideomycetes genomes: a test case for predicting lifestyles and emergence of pathogens.</title>
        <authorList>
            <person name="Haridas S."/>
            <person name="Albert R."/>
            <person name="Binder M."/>
            <person name="Bloem J."/>
            <person name="Labutti K."/>
            <person name="Salamov A."/>
            <person name="Andreopoulos B."/>
            <person name="Baker S."/>
            <person name="Barry K."/>
            <person name="Bills G."/>
            <person name="Bluhm B."/>
            <person name="Cannon C."/>
            <person name="Castanera R."/>
            <person name="Culley D."/>
            <person name="Daum C."/>
            <person name="Ezra D."/>
            <person name="Gonzalez J."/>
            <person name="Henrissat B."/>
            <person name="Kuo A."/>
            <person name="Liang C."/>
            <person name="Lipzen A."/>
            <person name="Lutzoni F."/>
            <person name="Magnuson J."/>
            <person name="Mondo S."/>
            <person name="Nolan M."/>
            <person name="Ohm R."/>
            <person name="Pangilinan J."/>
            <person name="Park H.-J."/>
            <person name="Ramirez L."/>
            <person name="Alfaro M."/>
            <person name="Sun H."/>
            <person name="Tritt A."/>
            <person name="Yoshinaga Y."/>
            <person name="Zwiers L.-H."/>
            <person name="Turgeon B."/>
            <person name="Goodwin S."/>
            <person name="Spatafora J."/>
            <person name="Crous P."/>
            <person name="Grigoriev I."/>
        </authorList>
    </citation>
    <scope>NUCLEOTIDE SEQUENCE</scope>
    <source>
        <strain evidence="2">ATCC 16933</strain>
    </source>
</reference>
<feature type="compositionally biased region" description="Basic residues" evidence="1">
    <location>
        <begin position="87"/>
        <end position="98"/>
    </location>
</feature>
<evidence type="ECO:0000313" key="2">
    <source>
        <dbReference type="EMBL" id="KAF2455497.1"/>
    </source>
</evidence>
<sequence length="195" mass="20069">MRHDVLGSGKRISCGEIGGGRSVGRGGGTRCWSWQERLALRVKAKASSSSSADARGVGGKGRTGQHGAGEASGRDACCGRAGGAGRALKRRKRAARRGRASDVVDARGGSRRKRAEADPNATASVRAAPGGREREQEAAGRRETPDADAAREQSSGAPCSLGGSSAKVQRRARGPGGSEVRGEERHDVGRTEVDG</sequence>
<feature type="compositionally biased region" description="Low complexity" evidence="1">
    <location>
        <begin position="45"/>
        <end position="55"/>
    </location>
</feature>
<dbReference type="EMBL" id="MU001686">
    <property type="protein sequence ID" value="KAF2455497.1"/>
    <property type="molecule type" value="Genomic_DNA"/>
</dbReference>
<feature type="compositionally biased region" description="Basic and acidic residues" evidence="1">
    <location>
        <begin position="131"/>
        <end position="151"/>
    </location>
</feature>
<name>A0A6A6NVI5_9PEZI</name>
<gene>
    <name evidence="2" type="ORF">BDY21DRAFT_66626</name>
</gene>
<evidence type="ECO:0000313" key="3">
    <source>
        <dbReference type="Proteomes" id="UP000799766"/>
    </source>
</evidence>
<proteinExistence type="predicted"/>
<keyword evidence="3" id="KW-1185">Reference proteome</keyword>
<accession>A0A6A6NVI5</accession>
<dbReference type="AlphaFoldDB" id="A0A6A6NVI5"/>
<feature type="compositionally biased region" description="Gly residues" evidence="1">
    <location>
        <begin position="56"/>
        <end position="67"/>
    </location>
</feature>